<feature type="compositionally biased region" description="Polar residues" evidence="11">
    <location>
        <begin position="670"/>
        <end position="695"/>
    </location>
</feature>
<dbReference type="Gene3D" id="3.30.200.20">
    <property type="entry name" value="Phosphorylase Kinase, domain 1"/>
    <property type="match status" value="1"/>
</dbReference>
<evidence type="ECO:0000256" key="2">
    <source>
        <dbReference type="ARBA" id="ARBA00012513"/>
    </source>
</evidence>
<feature type="domain" description="Protein kinase" evidence="12">
    <location>
        <begin position="8"/>
        <end position="262"/>
    </location>
</feature>
<dbReference type="FunFam" id="3.30.200.20:FF:000108">
    <property type="entry name" value="Serine/threonine-protein kinase Nek2"/>
    <property type="match status" value="1"/>
</dbReference>
<dbReference type="PROSITE" id="PS50011">
    <property type="entry name" value="PROTEIN_KINASE_DOM"/>
    <property type="match status" value="1"/>
</dbReference>
<dbReference type="EC" id="2.7.11.1" evidence="2"/>
<dbReference type="OMA" id="KRTQGSH"/>
<gene>
    <name evidence="13" type="ORF">BVC80_1289g52</name>
</gene>
<feature type="compositionally biased region" description="Low complexity" evidence="11">
    <location>
        <begin position="497"/>
        <end position="509"/>
    </location>
</feature>
<evidence type="ECO:0000313" key="14">
    <source>
        <dbReference type="Proteomes" id="UP000195402"/>
    </source>
</evidence>
<feature type="compositionally biased region" description="Basic and acidic residues" evidence="11">
    <location>
        <begin position="347"/>
        <end position="369"/>
    </location>
</feature>
<keyword evidence="14" id="KW-1185">Reference proteome</keyword>
<evidence type="ECO:0000256" key="8">
    <source>
        <dbReference type="ARBA" id="ARBA00047899"/>
    </source>
</evidence>
<evidence type="ECO:0000259" key="12">
    <source>
        <dbReference type="PROSITE" id="PS50011"/>
    </source>
</evidence>
<evidence type="ECO:0000256" key="1">
    <source>
        <dbReference type="ARBA" id="ARBA00010886"/>
    </source>
</evidence>
<evidence type="ECO:0000256" key="3">
    <source>
        <dbReference type="ARBA" id="ARBA00022527"/>
    </source>
</evidence>
<dbReference type="GO" id="GO:0007017">
    <property type="term" value="P:microtubule-based process"/>
    <property type="evidence" value="ECO:0007669"/>
    <property type="project" value="TreeGrafter"/>
</dbReference>
<sequence>MESHMDHYEIMEQIGRGAFGAAILVNHKLERKKYVLKKIRLARQTDRCRKSAHQEMALIARIQHPYIVEFKEAWVEKGCYVCIVTGYCEGGDMAELMKRTNGAFFPEEKLCKWFTQLLLAVEYLHSNFVLHRDLKCSNIFLTKDQDVRLGDFGLAKTLKADDLASSVVGTPNYMCPELLADIPYGFKSDIWSLGCCIYEMAAHRPAFKAFDMAGLISKINRSSMGPLPACYSSSLKTIIKSMLRKNPEHRPNASQILRHPYLQPYVDQYRQSSNPPKLSPEKPISNVRRAQKHMAESQSSNSSSSDKESLVSSDRNNSDLVFNCDNGGDSDQPMPNDEHGTNLSNVKTDEQSGMEHFHDDPRPKVESKQPKTIKNILMALKEEGKVRENSSPLRGNKLKAGGASSQKPNTEASPKVVPKPSTAASALKSNSDTPMVVPAKANTDSARRVQGSNPLKHQLPAFESSPKNKARYEGTPPSGPVKQVLEDGVPGKPKQRPSPSSLARRPSFSGQLKPAGLDSPNPVNNGMRPTSSETREPERTPNLMTNGLKHSSREIKRESEKTPSGACKGIRTESSNSASSSKSIQGFELCNEVAEPLSNLKEETNSCSSELISQNGRLAHAESSDSHPPNCLVTSYLHSTRSSDLSTENHDCDYGSVSCSVATSEANLDLQKSTTSNDEVTSSPGLEPSFPSSEQDYVYRDDIPESRPSSRPDLVPQSMIPSTPSDDDKFCTPNSKRDNLPQRNNTSTPSGDDKFTVKELLSSATEITPPVKANPKNSQPEKGPTITSTIVEKPAATHLPPAFDDVIHVIRHSSFRVGSEPPVMETVEMGVQNMDVGKLLNVVREEAEMRATKASSGSESMTMKSNFSDGSGMKEMDVRNNILPVQKLDFSEPAKSSSSESSMISAKEEETPAKEILDVKSFRQRADALEGLLELSADLLQQNRLEELSVVLKPFGKEKISPRETAIWLAKSLKGMMIEDAGRTA</sequence>
<dbReference type="InterPro" id="IPR017441">
    <property type="entry name" value="Protein_kinase_ATP_BS"/>
</dbReference>
<feature type="compositionally biased region" description="Low complexity" evidence="11">
    <location>
        <begin position="891"/>
        <end position="905"/>
    </location>
</feature>
<feature type="compositionally biased region" description="Polar residues" evidence="11">
    <location>
        <begin position="403"/>
        <end position="412"/>
    </location>
</feature>
<feature type="region of interest" description="Disordered" evidence="11">
    <location>
        <begin position="889"/>
        <end position="910"/>
    </location>
</feature>
<evidence type="ECO:0000313" key="13">
    <source>
        <dbReference type="EMBL" id="OVA07133.1"/>
    </source>
</evidence>
<feature type="compositionally biased region" description="Basic and acidic residues" evidence="11">
    <location>
        <begin position="697"/>
        <end position="710"/>
    </location>
</feature>
<evidence type="ECO:0000256" key="4">
    <source>
        <dbReference type="ARBA" id="ARBA00022679"/>
    </source>
</evidence>
<dbReference type="STRING" id="56857.A0A200Q9J5"/>
<dbReference type="InterPro" id="IPR011009">
    <property type="entry name" value="Kinase-like_dom_sf"/>
</dbReference>
<organism evidence="13 14">
    <name type="scientific">Macleaya cordata</name>
    <name type="common">Five-seeded plume-poppy</name>
    <name type="synonym">Bocconia cordata</name>
    <dbReference type="NCBI Taxonomy" id="56857"/>
    <lineage>
        <taxon>Eukaryota</taxon>
        <taxon>Viridiplantae</taxon>
        <taxon>Streptophyta</taxon>
        <taxon>Embryophyta</taxon>
        <taxon>Tracheophyta</taxon>
        <taxon>Spermatophyta</taxon>
        <taxon>Magnoliopsida</taxon>
        <taxon>Ranunculales</taxon>
        <taxon>Papaveraceae</taxon>
        <taxon>Papaveroideae</taxon>
        <taxon>Macleaya</taxon>
    </lineage>
</organism>
<dbReference type="OrthoDB" id="248923at2759"/>
<dbReference type="CDD" id="cd08215">
    <property type="entry name" value="STKc_Nek"/>
    <property type="match status" value="1"/>
</dbReference>
<evidence type="ECO:0000256" key="11">
    <source>
        <dbReference type="SAM" id="MobiDB-lite"/>
    </source>
</evidence>
<comment type="catalytic activity">
    <reaction evidence="9">
        <text>L-seryl-[protein] + ATP = O-phospho-L-seryl-[protein] + ADP + H(+)</text>
        <dbReference type="Rhea" id="RHEA:17989"/>
        <dbReference type="Rhea" id="RHEA-COMP:9863"/>
        <dbReference type="Rhea" id="RHEA-COMP:11604"/>
        <dbReference type="ChEBI" id="CHEBI:15378"/>
        <dbReference type="ChEBI" id="CHEBI:29999"/>
        <dbReference type="ChEBI" id="CHEBI:30616"/>
        <dbReference type="ChEBI" id="CHEBI:83421"/>
        <dbReference type="ChEBI" id="CHEBI:456216"/>
        <dbReference type="EC" id="2.7.11.1"/>
    </reaction>
</comment>
<dbReference type="GO" id="GO:0004674">
    <property type="term" value="F:protein serine/threonine kinase activity"/>
    <property type="evidence" value="ECO:0007669"/>
    <property type="project" value="UniProtKB-KW"/>
</dbReference>
<feature type="binding site" evidence="10">
    <location>
        <position position="37"/>
    </location>
    <ligand>
        <name>ATP</name>
        <dbReference type="ChEBI" id="CHEBI:30616"/>
    </ligand>
</feature>
<dbReference type="GO" id="GO:0055028">
    <property type="term" value="C:cortical microtubule"/>
    <property type="evidence" value="ECO:0007669"/>
    <property type="project" value="TreeGrafter"/>
</dbReference>
<keyword evidence="7 10" id="KW-0067">ATP-binding</keyword>
<evidence type="ECO:0000256" key="7">
    <source>
        <dbReference type="ARBA" id="ARBA00022840"/>
    </source>
</evidence>
<accession>A0A200Q9J5</accession>
<dbReference type="Gene3D" id="1.10.510.10">
    <property type="entry name" value="Transferase(Phosphotransferase) domain 1"/>
    <property type="match status" value="1"/>
</dbReference>
<feature type="compositionally biased region" description="Basic and acidic residues" evidence="11">
    <location>
        <begin position="726"/>
        <end position="740"/>
    </location>
</feature>
<dbReference type="SUPFAM" id="SSF56112">
    <property type="entry name" value="Protein kinase-like (PK-like)"/>
    <property type="match status" value="1"/>
</dbReference>
<comment type="similarity">
    <text evidence="1">Belongs to the protein kinase superfamily. NEK Ser/Thr protein kinase family. NIMA subfamily.</text>
</comment>
<feature type="compositionally biased region" description="Polar residues" evidence="11">
    <location>
        <begin position="741"/>
        <end position="750"/>
    </location>
</feature>
<proteinExistence type="inferred from homology"/>
<feature type="region of interest" description="Disordered" evidence="11">
    <location>
        <begin position="670"/>
        <end position="754"/>
    </location>
</feature>
<feature type="compositionally biased region" description="Low complexity" evidence="11">
    <location>
        <begin position="574"/>
        <end position="583"/>
    </location>
</feature>
<evidence type="ECO:0000256" key="6">
    <source>
        <dbReference type="ARBA" id="ARBA00022777"/>
    </source>
</evidence>
<keyword evidence="3" id="KW-0723">Serine/threonine-protein kinase</keyword>
<dbReference type="PROSITE" id="PS00107">
    <property type="entry name" value="PROTEIN_KINASE_ATP"/>
    <property type="match status" value="1"/>
</dbReference>
<dbReference type="PROSITE" id="PS00108">
    <property type="entry name" value="PROTEIN_KINASE_ST"/>
    <property type="match status" value="1"/>
</dbReference>
<evidence type="ECO:0000256" key="10">
    <source>
        <dbReference type="PROSITE-ProRule" id="PRU10141"/>
    </source>
</evidence>
<keyword evidence="5 10" id="KW-0547">Nucleotide-binding</keyword>
<dbReference type="FunCoup" id="A0A200Q9J5">
    <property type="interactions" value="1919"/>
</dbReference>
<dbReference type="InParanoid" id="A0A200Q9J5"/>
<keyword evidence="6 13" id="KW-0418">Kinase</keyword>
<dbReference type="AlphaFoldDB" id="A0A200Q9J5"/>
<dbReference type="SMART" id="SM00220">
    <property type="entry name" value="S_TKc"/>
    <property type="match status" value="1"/>
</dbReference>
<dbReference type="PANTHER" id="PTHR43671">
    <property type="entry name" value="SERINE/THREONINE-PROTEIN KINASE NEK"/>
    <property type="match status" value="1"/>
</dbReference>
<feature type="compositionally biased region" description="Polar residues" evidence="11">
    <location>
        <begin position="521"/>
        <end position="532"/>
    </location>
</feature>
<comment type="caution">
    <text evidence="13">The sequence shown here is derived from an EMBL/GenBank/DDBJ whole genome shotgun (WGS) entry which is preliminary data.</text>
</comment>
<feature type="compositionally biased region" description="Basic and acidic residues" evidence="11">
    <location>
        <begin position="551"/>
        <end position="561"/>
    </location>
</feature>
<reference evidence="13 14" key="1">
    <citation type="journal article" date="2017" name="Mol. Plant">
        <title>The Genome of Medicinal Plant Macleaya cordata Provides New Insights into Benzylisoquinoline Alkaloids Metabolism.</title>
        <authorList>
            <person name="Liu X."/>
            <person name="Liu Y."/>
            <person name="Huang P."/>
            <person name="Ma Y."/>
            <person name="Qing Z."/>
            <person name="Tang Q."/>
            <person name="Cao H."/>
            <person name="Cheng P."/>
            <person name="Zheng Y."/>
            <person name="Yuan Z."/>
            <person name="Zhou Y."/>
            <person name="Liu J."/>
            <person name="Tang Z."/>
            <person name="Zhuo Y."/>
            <person name="Zhang Y."/>
            <person name="Yu L."/>
            <person name="Huang J."/>
            <person name="Yang P."/>
            <person name="Peng Q."/>
            <person name="Zhang J."/>
            <person name="Jiang W."/>
            <person name="Zhang Z."/>
            <person name="Lin K."/>
            <person name="Ro D.K."/>
            <person name="Chen X."/>
            <person name="Xiong X."/>
            <person name="Shang Y."/>
            <person name="Huang S."/>
            <person name="Zeng J."/>
        </authorList>
    </citation>
    <scope>NUCLEOTIDE SEQUENCE [LARGE SCALE GENOMIC DNA]</scope>
    <source>
        <strain evidence="14">cv. BLH2017</strain>
        <tissue evidence="13">Root</tissue>
    </source>
</reference>
<feature type="region of interest" description="Disordered" evidence="11">
    <location>
        <begin position="764"/>
        <end position="783"/>
    </location>
</feature>
<evidence type="ECO:0000256" key="5">
    <source>
        <dbReference type="ARBA" id="ARBA00022741"/>
    </source>
</evidence>
<evidence type="ECO:0000256" key="9">
    <source>
        <dbReference type="ARBA" id="ARBA00048679"/>
    </source>
</evidence>
<feature type="compositionally biased region" description="Polar residues" evidence="11">
    <location>
        <begin position="422"/>
        <end position="433"/>
    </location>
</feature>
<feature type="region of interest" description="Disordered" evidence="11">
    <location>
        <begin position="288"/>
        <end position="585"/>
    </location>
</feature>
<dbReference type="EMBL" id="MVGT01002634">
    <property type="protein sequence ID" value="OVA07133.1"/>
    <property type="molecule type" value="Genomic_DNA"/>
</dbReference>
<dbReference type="PANTHER" id="PTHR43671:SF98">
    <property type="entry name" value="SERINE_THREONINE-PROTEIN KINASE NEK11"/>
    <property type="match status" value="1"/>
</dbReference>
<protein>
    <recommendedName>
        <fullName evidence="2">non-specific serine/threonine protein kinase</fullName>
        <ecNumber evidence="2">2.7.11.1</ecNumber>
    </recommendedName>
</protein>
<dbReference type="GO" id="GO:0005524">
    <property type="term" value="F:ATP binding"/>
    <property type="evidence" value="ECO:0007669"/>
    <property type="project" value="UniProtKB-UniRule"/>
</dbReference>
<dbReference type="Proteomes" id="UP000195402">
    <property type="component" value="Unassembled WGS sequence"/>
</dbReference>
<dbReference type="Pfam" id="PF00069">
    <property type="entry name" value="Pkinase"/>
    <property type="match status" value="1"/>
</dbReference>
<dbReference type="InterPro" id="IPR050660">
    <property type="entry name" value="NEK_Ser/Thr_kinase"/>
</dbReference>
<dbReference type="InterPro" id="IPR000719">
    <property type="entry name" value="Prot_kinase_dom"/>
</dbReference>
<comment type="catalytic activity">
    <reaction evidence="8">
        <text>L-threonyl-[protein] + ATP = O-phospho-L-threonyl-[protein] + ADP + H(+)</text>
        <dbReference type="Rhea" id="RHEA:46608"/>
        <dbReference type="Rhea" id="RHEA-COMP:11060"/>
        <dbReference type="Rhea" id="RHEA-COMP:11605"/>
        <dbReference type="ChEBI" id="CHEBI:15378"/>
        <dbReference type="ChEBI" id="CHEBI:30013"/>
        <dbReference type="ChEBI" id="CHEBI:30616"/>
        <dbReference type="ChEBI" id="CHEBI:61977"/>
        <dbReference type="ChEBI" id="CHEBI:456216"/>
        <dbReference type="EC" id="2.7.11.1"/>
    </reaction>
</comment>
<dbReference type="InterPro" id="IPR008271">
    <property type="entry name" value="Ser/Thr_kinase_AS"/>
</dbReference>
<keyword evidence="4" id="KW-0808">Transferase</keyword>
<name>A0A200Q9J5_MACCD</name>
<dbReference type="FunFam" id="1.10.510.10:FF:000504">
    <property type="entry name" value="Serine/threonine-protein kinase Nek5"/>
    <property type="match status" value="1"/>
</dbReference>